<dbReference type="OrthoDB" id="186462at2759"/>
<keyword evidence="10" id="KW-1185">Reference proteome</keyword>
<dbReference type="InterPro" id="IPR012347">
    <property type="entry name" value="Ferritin-like"/>
</dbReference>
<dbReference type="GO" id="GO:0004322">
    <property type="term" value="F:ferroxidase activity"/>
    <property type="evidence" value="ECO:0007669"/>
    <property type="project" value="UniProtKB-EC"/>
</dbReference>
<dbReference type="SUPFAM" id="SSF47240">
    <property type="entry name" value="Ferritin-like"/>
    <property type="match status" value="1"/>
</dbReference>
<feature type="chain" id="PRO_5003192427" description="Ferritin" evidence="7">
    <location>
        <begin position="18"/>
        <end position="231"/>
    </location>
</feature>
<dbReference type="InterPro" id="IPR008331">
    <property type="entry name" value="Ferritin_DPS_dom"/>
</dbReference>
<dbReference type="GO" id="GO:0008198">
    <property type="term" value="F:ferrous iron binding"/>
    <property type="evidence" value="ECO:0007669"/>
    <property type="project" value="TreeGrafter"/>
</dbReference>
<dbReference type="Pfam" id="PF00210">
    <property type="entry name" value="Ferritin"/>
    <property type="match status" value="1"/>
</dbReference>
<name>E4X9E9_OIKDI</name>
<evidence type="ECO:0000256" key="4">
    <source>
        <dbReference type="ARBA" id="ARBA00023004"/>
    </source>
</evidence>
<evidence type="ECO:0000256" key="7">
    <source>
        <dbReference type="SAM" id="SignalP"/>
    </source>
</evidence>
<dbReference type="PANTHER" id="PTHR11431:SF75">
    <property type="entry name" value="FERRITIN"/>
    <property type="match status" value="1"/>
</dbReference>
<organism evidence="9 10">
    <name type="scientific">Oikopleura dioica</name>
    <name type="common">Tunicate</name>
    <dbReference type="NCBI Taxonomy" id="34765"/>
    <lineage>
        <taxon>Eukaryota</taxon>
        <taxon>Metazoa</taxon>
        <taxon>Chordata</taxon>
        <taxon>Tunicata</taxon>
        <taxon>Appendicularia</taxon>
        <taxon>Copelata</taxon>
        <taxon>Oikopleuridae</taxon>
        <taxon>Oikopleura</taxon>
    </lineage>
</organism>
<comment type="catalytic activity">
    <reaction evidence="6">
        <text>4 Fe(2+) + O2 + 4 H(+) = 4 Fe(3+) + 2 H2O</text>
        <dbReference type="Rhea" id="RHEA:11148"/>
        <dbReference type="ChEBI" id="CHEBI:15377"/>
        <dbReference type="ChEBI" id="CHEBI:15378"/>
        <dbReference type="ChEBI" id="CHEBI:15379"/>
        <dbReference type="ChEBI" id="CHEBI:29033"/>
        <dbReference type="ChEBI" id="CHEBI:29034"/>
        <dbReference type="EC" id="1.16.3.1"/>
    </reaction>
</comment>
<dbReference type="GO" id="GO:0005737">
    <property type="term" value="C:cytoplasm"/>
    <property type="evidence" value="ECO:0007669"/>
    <property type="project" value="TreeGrafter"/>
</dbReference>
<keyword evidence="3 5" id="KW-0479">Metal-binding</keyword>
<proteinExistence type="inferred from homology"/>
<keyword evidence="2 6" id="KW-0409">Iron storage</keyword>
<dbReference type="InterPro" id="IPR001519">
    <property type="entry name" value="Ferritin"/>
</dbReference>
<evidence type="ECO:0000256" key="2">
    <source>
        <dbReference type="ARBA" id="ARBA00022434"/>
    </source>
</evidence>
<gene>
    <name evidence="9" type="ORF">GSOID_T00004500001</name>
</gene>
<accession>E4X9E9</accession>
<feature type="binding site" evidence="5">
    <location>
        <position position="97"/>
    </location>
    <ligand>
        <name>Fe cation</name>
        <dbReference type="ChEBI" id="CHEBI:24875"/>
        <label>1</label>
    </ligand>
</feature>
<dbReference type="InterPro" id="IPR009040">
    <property type="entry name" value="Ferritin-like_diiron"/>
</dbReference>
<dbReference type="PANTHER" id="PTHR11431">
    <property type="entry name" value="FERRITIN"/>
    <property type="match status" value="1"/>
</dbReference>
<feature type="domain" description="Ferritin-like diiron" evidence="8">
    <location>
        <begin position="42"/>
        <end position="209"/>
    </location>
</feature>
<dbReference type="PROSITE" id="PS50905">
    <property type="entry name" value="FERRITIN_LIKE"/>
    <property type="match status" value="1"/>
</dbReference>
<evidence type="ECO:0000256" key="3">
    <source>
        <dbReference type="ARBA" id="ARBA00022723"/>
    </source>
</evidence>
<dbReference type="GO" id="GO:0008199">
    <property type="term" value="F:ferric iron binding"/>
    <property type="evidence" value="ECO:0007669"/>
    <property type="project" value="InterPro"/>
</dbReference>
<feature type="signal peptide" evidence="7">
    <location>
        <begin position="1"/>
        <end position="17"/>
    </location>
</feature>
<dbReference type="EC" id="1.16.3.1" evidence="6"/>
<sequence length="231" mass="27078">MMKFFLLLPFCVSFANPGNRTTPLDYEPEWRSFTRERENKRTRDECNFDQLLNAQINKELTASYFYYSLGQKFKFYTNVRPNLATLFEERAAEEREHAEKLVKFQLERGVVPQFFDVKFQAGKIHENISMLESLKISLAMEIILTDELKTLLKIAEDGCETCQASEDVLINSHCQAPHIAEIISSDYLPDQMKDIYQLRGLIKTLSDMVENAPRYLQLQHEMFFDKHILSQ</sequence>
<feature type="binding site" evidence="5">
    <location>
        <position position="141"/>
    </location>
    <ligand>
        <name>Fe cation</name>
        <dbReference type="ChEBI" id="CHEBI:24875"/>
        <label>1</label>
    </ligand>
</feature>
<dbReference type="GO" id="GO:0006826">
    <property type="term" value="P:iron ion transport"/>
    <property type="evidence" value="ECO:0007669"/>
    <property type="project" value="InterPro"/>
</dbReference>
<dbReference type="EMBL" id="FN653030">
    <property type="protein sequence ID" value="CBY19078.1"/>
    <property type="molecule type" value="Genomic_DNA"/>
</dbReference>
<evidence type="ECO:0000259" key="8">
    <source>
        <dbReference type="PROSITE" id="PS50905"/>
    </source>
</evidence>
<feature type="binding site" evidence="5">
    <location>
        <position position="59"/>
    </location>
    <ligand>
        <name>Fe cation</name>
        <dbReference type="ChEBI" id="CHEBI:24875"/>
        <label>1</label>
    </ligand>
</feature>
<keyword evidence="4 5" id="KW-0408">Iron</keyword>
<evidence type="ECO:0000313" key="9">
    <source>
        <dbReference type="EMBL" id="CBY19078.1"/>
    </source>
</evidence>
<dbReference type="GO" id="GO:0006879">
    <property type="term" value="P:intracellular iron ion homeostasis"/>
    <property type="evidence" value="ECO:0007669"/>
    <property type="project" value="UniProtKB-KW"/>
</dbReference>
<feature type="binding site" evidence="5">
    <location>
        <position position="191"/>
    </location>
    <ligand>
        <name>Fe cation</name>
        <dbReference type="ChEBI" id="CHEBI:24875"/>
        <label>1</label>
    </ligand>
</feature>
<keyword evidence="6" id="KW-0560">Oxidoreductase</keyword>
<comment type="similarity">
    <text evidence="1 6">Belongs to the ferritin family.</text>
</comment>
<dbReference type="InParanoid" id="E4X9E9"/>
<dbReference type="Gene3D" id="1.20.1260.10">
    <property type="match status" value="1"/>
</dbReference>
<comment type="function">
    <text evidence="6">Stores iron in a soluble, non-toxic, readily available form. Important for iron homeostasis. Iron is taken up in the ferrous form and deposited as ferric hydroxides after oxidation.</text>
</comment>
<reference evidence="9 10" key="1">
    <citation type="journal article" date="2010" name="Science">
        <title>Plasticity of animal genome architecture unmasked by rapid evolution of a pelagic tunicate.</title>
        <authorList>
            <person name="Denoeud F."/>
            <person name="Henriet S."/>
            <person name="Mungpakdee S."/>
            <person name="Aury J.M."/>
            <person name="Da Silva C."/>
            <person name="Brinkmann H."/>
            <person name="Mikhaleva J."/>
            <person name="Olsen L.C."/>
            <person name="Jubin C."/>
            <person name="Canestro C."/>
            <person name="Bouquet J.M."/>
            <person name="Danks G."/>
            <person name="Poulain J."/>
            <person name="Campsteijn C."/>
            <person name="Adamski M."/>
            <person name="Cross I."/>
            <person name="Yadetie F."/>
            <person name="Muffato M."/>
            <person name="Louis A."/>
            <person name="Butcher S."/>
            <person name="Tsagkogeorga G."/>
            <person name="Konrad A."/>
            <person name="Singh S."/>
            <person name="Jensen M.F."/>
            <person name="Cong E.H."/>
            <person name="Eikeseth-Otteraa H."/>
            <person name="Noel B."/>
            <person name="Anthouard V."/>
            <person name="Porcel B.M."/>
            <person name="Kachouri-Lafond R."/>
            <person name="Nishino A."/>
            <person name="Ugolini M."/>
            <person name="Chourrout P."/>
            <person name="Nishida H."/>
            <person name="Aasland R."/>
            <person name="Huzurbazar S."/>
            <person name="Westhof E."/>
            <person name="Delsuc F."/>
            <person name="Lehrach H."/>
            <person name="Reinhardt R."/>
            <person name="Weissenbach J."/>
            <person name="Roy S.W."/>
            <person name="Artiguenave F."/>
            <person name="Postlethwait J.H."/>
            <person name="Manak J.R."/>
            <person name="Thompson E.M."/>
            <person name="Jaillon O."/>
            <person name="Du Pasquier L."/>
            <person name="Boudinot P."/>
            <person name="Liberles D.A."/>
            <person name="Volff J.N."/>
            <person name="Philippe H."/>
            <person name="Lenhard B."/>
            <person name="Roest Crollius H."/>
            <person name="Wincker P."/>
            <person name="Chourrout D."/>
        </authorList>
    </citation>
    <scope>NUCLEOTIDE SEQUENCE [LARGE SCALE GENOMIC DNA]</scope>
</reference>
<evidence type="ECO:0000256" key="6">
    <source>
        <dbReference type="RuleBase" id="RU361145"/>
    </source>
</evidence>
<dbReference type="InterPro" id="IPR009078">
    <property type="entry name" value="Ferritin-like_SF"/>
</dbReference>
<evidence type="ECO:0000313" key="10">
    <source>
        <dbReference type="Proteomes" id="UP000001307"/>
    </source>
</evidence>
<evidence type="ECO:0000256" key="1">
    <source>
        <dbReference type="ARBA" id="ARBA00007513"/>
    </source>
</evidence>
<dbReference type="Proteomes" id="UP000001307">
    <property type="component" value="Unassembled WGS sequence"/>
</dbReference>
<protein>
    <recommendedName>
        <fullName evidence="6">Ferritin</fullName>
        <ecNumber evidence="6">1.16.3.1</ecNumber>
    </recommendedName>
</protein>
<keyword evidence="7" id="KW-0732">Signal</keyword>
<evidence type="ECO:0000256" key="5">
    <source>
        <dbReference type="PIRSR" id="PIRSR601519-1"/>
    </source>
</evidence>
<dbReference type="AlphaFoldDB" id="E4X9E9"/>
<feature type="binding site" evidence="5">
    <location>
        <position position="94"/>
    </location>
    <ligand>
        <name>Fe cation</name>
        <dbReference type="ChEBI" id="CHEBI:24875"/>
        <label>1</label>
    </ligand>
</feature>